<protein>
    <submittedName>
        <fullName evidence="4">Putative transmembrane sensor domain protein</fullName>
    </submittedName>
</protein>
<dbReference type="OrthoDB" id="337251at2"/>
<dbReference type="PANTHER" id="PTHR43081">
    <property type="entry name" value="ADENYLATE CYCLASE, TERMINAL-DIFFERENTIATION SPECIFIC-RELATED"/>
    <property type="match status" value="1"/>
</dbReference>
<organism evidence="4 5">
    <name type="scientific">Allocoleopsis franciscana PCC 7113</name>
    <dbReference type="NCBI Taxonomy" id="1173027"/>
    <lineage>
        <taxon>Bacteria</taxon>
        <taxon>Bacillati</taxon>
        <taxon>Cyanobacteriota</taxon>
        <taxon>Cyanophyceae</taxon>
        <taxon>Coleofasciculales</taxon>
        <taxon>Coleofasciculaceae</taxon>
        <taxon>Allocoleopsis</taxon>
        <taxon>Allocoleopsis franciscana</taxon>
    </lineage>
</organism>
<gene>
    <name evidence="4" type="ORF">Mic7113_6355</name>
</gene>
<dbReference type="eggNOG" id="COG4252">
    <property type="taxonomic scope" value="Bacteria"/>
</dbReference>
<dbReference type="SUPFAM" id="SSF55073">
    <property type="entry name" value="Nucleotide cyclase"/>
    <property type="match status" value="1"/>
</dbReference>
<dbReference type="EMBL" id="CP003630">
    <property type="protein sequence ID" value="AFZ21942.1"/>
    <property type="molecule type" value="Genomic_DNA"/>
</dbReference>
<keyword evidence="2" id="KW-0472">Membrane</keyword>
<dbReference type="GO" id="GO:0009190">
    <property type="term" value="P:cyclic nucleotide biosynthetic process"/>
    <property type="evidence" value="ECO:0007669"/>
    <property type="project" value="InterPro"/>
</dbReference>
<evidence type="ECO:0000313" key="5">
    <source>
        <dbReference type="Proteomes" id="UP000010471"/>
    </source>
</evidence>
<dbReference type="RefSeq" id="WP_015186069.1">
    <property type="nucleotide sequence ID" value="NC_019738.1"/>
</dbReference>
<keyword evidence="2 4" id="KW-0812">Transmembrane</keyword>
<dbReference type="AlphaFoldDB" id="K9WQU7"/>
<comment type="similarity">
    <text evidence="1">Belongs to the adenylyl cyclase class-3 family.</text>
</comment>
<evidence type="ECO:0000259" key="3">
    <source>
        <dbReference type="PROSITE" id="PS50125"/>
    </source>
</evidence>
<evidence type="ECO:0000313" key="4">
    <source>
        <dbReference type="EMBL" id="AFZ21942.1"/>
    </source>
</evidence>
<proteinExistence type="inferred from homology"/>
<accession>K9WQU7</accession>
<name>K9WQU7_9CYAN</name>
<dbReference type="InterPro" id="IPR007890">
    <property type="entry name" value="CHASE2"/>
</dbReference>
<feature type="domain" description="Guanylate cyclase" evidence="3">
    <location>
        <begin position="456"/>
        <end position="594"/>
    </location>
</feature>
<dbReference type="STRING" id="1173027.Mic7113_6355"/>
<dbReference type="PROSITE" id="PS50125">
    <property type="entry name" value="GUANYLATE_CYCLASE_2"/>
    <property type="match status" value="1"/>
</dbReference>
<dbReference type="eggNOG" id="COG2114">
    <property type="taxonomic scope" value="Bacteria"/>
</dbReference>
<dbReference type="Gene3D" id="3.30.70.1230">
    <property type="entry name" value="Nucleotide cyclase"/>
    <property type="match status" value="1"/>
</dbReference>
<dbReference type="GO" id="GO:0035556">
    <property type="term" value="P:intracellular signal transduction"/>
    <property type="evidence" value="ECO:0007669"/>
    <property type="project" value="InterPro"/>
</dbReference>
<dbReference type="GO" id="GO:0004016">
    <property type="term" value="F:adenylate cyclase activity"/>
    <property type="evidence" value="ECO:0007669"/>
    <property type="project" value="UniProtKB-ARBA"/>
</dbReference>
<dbReference type="KEGG" id="mic:Mic7113_6355"/>
<keyword evidence="2" id="KW-1133">Transmembrane helix</keyword>
<dbReference type="Proteomes" id="UP000010471">
    <property type="component" value="Chromosome"/>
</dbReference>
<feature type="transmembrane region" description="Helical" evidence="2">
    <location>
        <begin position="24"/>
        <end position="45"/>
    </location>
</feature>
<keyword evidence="5" id="KW-1185">Reference proteome</keyword>
<dbReference type="SMART" id="SM00044">
    <property type="entry name" value="CYCc"/>
    <property type="match status" value="1"/>
</dbReference>
<dbReference type="PATRIC" id="fig|1173027.3.peg.7031"/>
<dbReference type="Pfam" id="PF00211">
    <property type="entry name" value="Guanylate_cyc"/>
    <property type="match status" value="1"/>
</dbReference>
<sequence length="661" mass="73375">MIFRIARTVGISKPDWVSMGAVSLMHRGMIASFSMMVIIAALLGVRHVGGLQPLELIAFDYFVRLRSKPAAPDPRILVITITEKDIRDQKKWPFSDQVVAQLLKKLQAMQPAVIGLDLYRDIPIEPGHNELVAQLKQPNVIAIQNIDNVTGTTAPPDVSPEQVGFNDLPIDPDNVIRRNILFAENENGALFSFSLRLALVYLEQQGISLQDSPRHPGLPQLGKAEFWRLEKNSGGYQTIEADGYQILLNYRSPNNIAQEVSLNELLNGSLNPSWVKGKIIIIGSTAPSLKDRFPTPYSPTLKKNHNMAGVFLHAQMVSQLLDAATGSRPLFWFWPEWTEVVWIVGWSVLGGILGQISYHPFRLSLRLAIALGTCTGICFYLFTNGGWVPLAAPALGFVLTAGTVVSRRAYQAQQKQHIVMKLLGQNTSPQIAQTLWQGRASLLKSGKLPGIRLTATLMFADIKDFSTISETMTPEELLEWLNEFLGILTQEVIQRQGIINKFTGDGVMAVFGVPTCRLDTREVEDDARAAVACALAISDRLEEMNQNWQRQGLPIIQMRIGIFSGPVVAGSLGGKDRLEYGIIGDSVNIASRLESCEKHRQPTNCRILIGYETLVYLREMFEVEGWGLLALKGKQQMVDVYRVVGLKRKKSSSVTVHENQS</sequence>
<evidence type="ECO:0000256" key="2">
    <source>
        <dbReference type="SAM" id="Phobius"/>
    </source>
</evidence>
<dbReference type="SMART" id="SM01080">
    <property type="entry name" value="CHASE2"/>
    <property type="match status" value="1"/>
</dbReference>
<reference evidence="4 5" key="1">
    <citation type="submission" date="2012-06" db="EMBL/GenBank/DDBJ databases">
        <title>Finished chromosome of genome of Microcoleus sp. PCC 7113.</title>
        <authorList>
            <consortium name="US DOE Joint Genome Institute"/>
            <person name="Gugger M."/>
            <person name="Coursin T."/>
            <person name="Rippka R."/>
            <person name="Tandeau De Marsac N."/>
            <person name="Huntemann M."/>
            <person name="Wei C.-L."/>
            <person name="Han J."/>
            <person name="Detter J.C."/>
            <person name="Han C."/>
            <person name="Tapia R."/>
            <person name="Chen A."/>
            <person name="Kyrpides N."/>
            <person name="Mavromatis K."/>
            <person name="Markowitz V."/>
            <person name="Szeto E."/>
            <person name="Ivanova N."/>
            <person name="Pagani I."/>
            <person name="Pati A."/>
            <person name="Goodwin L."/>
            <person name="Nordberg H.P."/>
            <person name="Cantor M.N."/>
            <person name="Hua S.X."/>
            <person name="Woyke T."/>
            <person name="Kerfeld C.A."/>
        </authorList>
    </citation>
    <scope>NUCLEOTIDE SEQUENCE [LARGE SCALE GENOMIC DNA]</scope>
    <source>
        <strain evidence="4 5">PCC 7113</strain>
    </source>
</reference>
<dbReference type="CDD" id="cd07302">
    <property type="entry name" value="CHD"/>
    <property type="match status" value="1"/>
</dbReference>
<dbReference type="InterPro" id="IPR001054">
    <property type="entry name" value="A/G_cyclase"/>
</dbReference>
<dbReference type="HOGENOM" id="CLU_000445_85_1_3"/>
<dbReference type="PANTHER" id="PTHR43081:SF1">
    <property type="entry name" value="ADENYLATE CYCLASE, TERMINAL-DIFFERENTIATION SPECIFIC"/>
    <property type="match status" value="1"/>
</dbReference>
<dbReference type="InterPro" id="IPR050697">
    <property type="entry name" value="Adenylyl/Guanylyl_Cyclase_3/4"/>
</dbReference>
<evidence type="ECO:0000256" key="1">
    <source>
        <dbReference type="ARBA" id="ARBA00005381"/>
    </source>
</evidence>
<dbReference type="Pfam" id="PF05226">
    <property type="entry name" value="CHASE2"/>
    <property type="match status" value="1"/>
</dbReference>
<dbReference type="InterPro" id="IPR029787">
    <property type="entry name" value="Nucleotide_cyclase"/>
</dbReference>